<feature type="domain" description="Sema" evidence="9">
    <location>
        <begin position="1"/>
        <end position="472"/>
    </location>
</feature>
<evidence type="ECO:0000256" key="3">
    <source>
        <dbReference type="ARBA" id="ARBA00022902"/>
    </source>
</evidence>
<feature type="compositionally biased region" description="Basic and acidic residues" evidence="8">
    <location>
        <begin position="550"/>
        <end position="559"/>
    </location>
</feature>
<dbReference type="GO" id="GO:0045499">
    <property type="term" value="F:chemorepellent activity"/>
    <property type="evidence" value="ECO:0007669"/>
    <property type="project" value="TreeGrafter"/>
</dbReference>
<dbReference type="InterPro" id="IPR001627">
    <property type="entry name" value="Semap_dom"/>
</dbReference>
<dbReference type="GO" id="GO:0030335">
    <property type="term" value="P:positive regulation of cell migration"/>
    <property type="evidence" value="ECO:0007669"/>
    <property type="project" value="TreeGrafter"/>
</dbReference>
<dbReference type="InterPro" id="IPR015943">
    <property type="entry name" value="WD40/YVTN_repeat-like_dom_sf"/>
</dbReference>
<evidence type="ECO:0000313" key="11">
    <source>
        <dbReference type="Proteomes" id="UP001258017"/>
    </source>
</evidence>
<dbReference type="Gene3D" id="3.30.1680.10">
    <property type="entry name" value="ligand-binding face of the semaphorins, domain 2"/>
    <property type="match status" value="1"/>
</dbReference>
<dbReference type="GO" id="GO:0071526">
    <property type="term" value="P:semaphorin-plexin signaling pathway"/>
    <property type="evidence" value="ECO:0007669"/>
    <property type="project" value="TreeGrafter"/>
</dbReference>
<organism evidence="10 11">
    <name type="scientific">Odynerus spinipes</name>
    <dbReference type="NCBI Taxonomy" id="1348599"/>
    <lineage>
        <taxon>Eukaryota</taxon>
        <taxon>Metazoa</taxon>
        <taxon>Ecdysozoa</taxon>
        <taxon>Arthropoda</taxon>
        <taxon>Hexapoda</taxon>
        <taxon>Insecta</taxon>
        <taxon>Pterygota</taxon>
        <taxon>Neoptera</taxon>
        <taxon>Endopterygota</taxon>
        <taxon>Hymenoptera</taxon>
        <taxon>Apocrita</taxon>
        <taxon>Aculeata</taxon>
        <taxon>Vespoidea</taxon>
        <taxon>Vespidae</taxon>
        <taxon>Eumeninae</taxon>
        <taxon>Odynerus</taxon>
    </lineage>
</organism>
<evidence type="ECO:0000313" key="10">
    <source>
        <dbReference type="EMBL" id="KAK2583916.1"/>
    </source>
</evidence>
<dbReference type="Proteomes" id="UP001258017">
    <property type="component" value="Unassembled WGS sequence"/>
</dbReference>
<sequence length="996" mass="111984">MKNSQQFVMITVLKNSEVIGQRFLGNESHVEHFKLLERASTSILIGARNAIYNISLHDLTEIVDQRFQWFSSGAHRELCYLKGRSDDECQNYVRVFGRQGPSRFLVCGTNAYKPLCRQFTIKDGAYTQESEMEALGLCPHDPRHNSTAVFVEGQLYAATVADFTGGAPLILRDKIRTERSDLNQLNGPNFVSSFAYEDYVFFFYRETAVEYMNCGKAVYSRVGRVCQHDKGGPHAFGDRWTSFLKARLNCSVPGEYPFYFNEIQSTSDVMEGLYAGNRTRLVYGVFTTPVNSIGGSAICAFSMNSVLEVFQGAFKEQETINSNWLRVPPERVPTPRPGACVNDSRTLPDMTVNFVKSHPLMDDAVQSYFAMPVITKVSFNYRFTKVAVDSQVKALDGKAYDILYVGTDDGRVLKALNTRSPDSVTDVNQVIVSDVQVLKYGQAVKDLLVVHLAGEASKLVVFADSEIRAIPLHHCDSPSASTCAACVALQDPHCAWDATTNFCVAVPTKLHDGDADKTLFQDILTGKHKGCGYEQEMAKPVQPAVPPEIGRGEQPDERDNEIVIELDRENQYGRTQPRANEPQGVIVTPVVYSAQTLTGALIGTCLFSLVAGFASGFWFSQRLRGAPYPEPSEQRQQLNRLTESSESPGFNNKSINLVLNVPPKNPNGKNANSSAENKPVQKDPTDFGTSSSSFDLAESDDRNDDEEEEEDEEEEDDDDDDEDDEEGYEYGVDEGESNQERRANHQRREFDPNESKEQLASFCVPDQRAISSRIVESYDNKSNEPWVPLEFLLSSSKETDLFDSRYHHHPQRAPNRVVPRQQRQREDHKLGYLETVITTGSPECHRKRSDSNSSGNSTSSAMTTVSTNSNDLFRKLRRNSPRNTATSLVFDLAESADSSSNVRDQYMVPTRNPRELNERILSLFNPQFLPNFNDMVRYMAASQRDVPSSHHPRTHSSLVNSETRLLRHANRRRKRNSINDSILFRQGLVYQVPRDQ</sequence>
<dbReference type="EMBL" id="JAIFRP010000029">
    <property type="protein sequence ID" value="KAK2583916.1"/>
    <property type="molecule type" value="Genomic_DNA"/>
</dbReference>
<feature type="compositionally biased region" description="Polar residues" evidence="8">
    <location>
        <begin position="634"/>
        <end position="655"/>
    </location>
</feature>
<proteinExistence type="predicted"/>
<dbReference type="InterPro" id="IPR036352">
    <property type="entry name" value="Semap_dom_sf"/>
</dbReference>
<dbReference type="SMART" id="SM00423">
    <property type="entry name" value="PSI"/>
    <property type="match status" value="1"/>
</dbReference>
<feature type="compositionally biased region" description="Low complexity" evidence="8">
    <location>
        <begin position="851"/>
        <end position="860"/>
    </location>
</feature>
<reference evidence="10" key="1">
    <citation type="submission" date="2021-08" db="EMBL/GenBank/DDBJ databases">
        <authorList>
            <person name="Misof B."/>
            <person name="Oliver O."/>
            <person name="Podsiadlowski L."/>
            <person name="Donath A."/>
            <person name="Peters R."/>
            <person name="Mayer C."/>
            <person name="Rust J."/>
            <person name="Gunkel S."/>
            <person name="Lesny P."/>
            <person name="Martin S."/>
            <person name="Oeyen J.P."/>
            <person name="Petersen M."/>
            <person name="Panagiotis P."/>
            <person name="Wilbrandt J."/>
            <person name="Tanja T."/>
        </authorList>
    </citation>
    <scope>NUCLEOTIDE SEQUENCE</scope>
    <source>
        <strain evidence="10">GBR_01_08_01A</strain>
        <tissue evidence="10">Thorax + abdomen</tissue>
    </source>
</reference>
<dbReference type="AlphaFoldDB" id="A0AAD9RQC7"/>
<dbReference type="GO" id="GO:0007411">
    <property type="term" value="P:axon guidance"/>
    <property type="evidence" value="ECO:0007669"/>
    <property type="project" value="TreeGrafter"/>
</dbReference>
<dbReference type="PROSITE" id="PS51004">
    <property type="entry name" value="SEMA"/>
    <property type="match status" value="1"/>
</dbReference>
<evidence type="ECO:0000256" key="5">
    <source>
        <dbReference type="ARBA" id="ARBA00023157"/>
    </source>
</evidence>
<feature type="compositionally biased region" description="Basic and acidic residues" evidence="8">
    <location>
        <begin position="738"/>
        <end position="757"/>
    </location>
</feature>
<evidence type="ECO:0000256" key="2">
    <source>
        <dbReference type="ARBA" id="ARBA00022782"/>
    </source>
</evidence>
<dbReference type="PANTHER" id="PTHR11036">
    <property type="entry name" value="SEMAPHORIN"/>
    <property type="match status" value="1"/>
</dbReference>
<dbReference type="Pfam" id="PF01437">
    <property type="entry name" value="PSI"/>
    <property type="match status" value="1"/>
</dbReference>
<keyword evidence="5" id="KW-1015">Disulfide bond</keyword>
<keyword evidence="4" id="KW-0472">Membrane</keyword>
<dbReference type="GO" id="GO:0005886">
    <property type="term" value="C:plasma membrane"/>
    <property type="evidence" value="ECO:0007669"/>
    <property type="project" value="TreeGrafter"/>
</dbReference>
<dbReference type="GO" id="GO:0030215">
    <property type="term" value="F:semaphorin receptor binding"/>
    <property type="evidence" value="ECO:0007669"/>
    <property type="project" value="InterPro"/>
</dbReference>
<evidence type="ECO:0000259" key="9">
    <source>
        <dbReference type="PROSITE" id="PS51004"/>
    </source>
</evidence>
<keyword evidence="11" id="KW-1185">Reference proteome</keyword>
<dbReference type="SUPFAM" id="SSF103575">
    <property type="entry name" value="Plexin repeat"/>
    <property type="match status" value="1"/>
</dbReference>
<dbReference type="FunFam" id="2.130.10.10:FF:000346">
    <property type="entry name" value="Sema-1a, isoform D"/>
    <property type="match status" value="1"/>
</dbReference>
<feature type="compositionally biased region" description="Polar residues" evidence="8">
    <location>
        <begin position="861"/>
        <end position="871"/>
    </location>
</feature>
<feature type="compositionally biased region" description="Acidic residues" evidence="8">
    <location>
        <begin position="697"/>
        <end position="737"/>
    </location>
</feature>
<comment type="subcellular location">
    <subcellularLocation>
        <location evidence="1">Membrane</location>
    </subcellularLocation>
</comment>
<comment type="caution">
    <text evidence="7">Lacks conserved residue(s) required for the propagation of feature annotation.</text>
</comment>
<keyword evidence="3" id="KW-0524">Neurogenesis</keyword>
<dbReference type="InterPro" id="IPR002165">
    <property type="entry name" value="Plexin_repeat"/>
</dbReference>
<protein>
    <recommendedName>
        <fullName evidence="9">Sema domain-containing protein</fullName>
    </recommendedName>
</protein>
<reference evidence="10" key="2">
    <citation type="journal article" date="2023" name="Commun. Biol.">
        <title>Intrasexual cuticular hydrocarbon dimorphism in a wasp sheds light on hydrocarbon biosynthesis genes in Hymenoptera.</title>
        <authorList>
            <person name="Moris V.C."/>
            <person name="Podsiadlowski L."/>
            <person name="Martin S."/>
            <person name="Oeyen J.P."/>
            <person name="Donath A."/>
            <person name="Petersen M."/>
            <person name="Wilbrandt J."/>
            <person name="Misof B."/>
            <person name="Liedtke D."/>
            <person name="Thamm M."/>
            <person name="Scheiner R."/>
            <person name="Schmitt T."/>
            <person name="Niehuis O."/>
        </authorList>
    </citation>
    <scope>NUCLEOTIDE SEQUENCE</scope>
    <source>
        <strain evidence="10">GBR_01_08_01A</strain>
    </source>
</reference>
<dbReference type="SUPFAM" id="SSF101912">
    <property type="entry name" value="Sema domain"/>
    <property type="match status" value="1"/>
</dbReference>
<comment type="caution">
    <text evidence="10">The sequence shown here is derived from an EMBL/GenBank/DDBJ whole genome shotgun (WGS) entry which is preliminary data.</text>
</comment>
<evidence type="ECO:0000256" key="1">
    <source>
        <dbReference type="ARBA" id="ARBA00004370"/>
    </source>
</evidence>
<dbReference type="CDD" id="cd11237">
    <property type="entry name" value="Sema_1A"/>
    <property type="match status" value="1"/>
</dbReference>
<dbReference type="InterPro" id="IPR027231">
    <property type="entry name" value="Semaphorin"/>
</dbReference>
<dbReference type="SMART" id="SM00630">
    <property type="entry name" value="Sema"/>
    <property type="match status" value="1"/>
</dbReference>
<dbReference type="InterPro" id="IPR016201">
    <property type="entry name" value="PSI"/>
</dbReference>
<feature type="region of interest" description="Disordered" evidence="8">
    <location>
        <begin position="840"/>
        <end position="879"/>
    </location>
</feature>
<feature type="region of interest" description="Disordered" evidence="8">
    <location>
        <begin position="537"/>
        <end position="559"/>
    </location>
</feature>
<dbReference type="InterPro" id="IPR042068">
    <property type="entry name" value="SEM1A_sema_dom"/>
</dbReference>
<keyword evidence="6" id="KW-0325">Glycoprotein</keyword>
<dbReference type="Pfam" id="PF01403">
    <property type="entry name" value="Sema"/>
    <property type="match status" value="1"/>
</dbReference>
<feature type="region of interest" description="Disordered" evidence="8">
    <location>
        <begin position="627"/>
        <end position="758"/>
    </location>
</feature>
<keyword evidence="2" id="KW-0221">Differentiation</keyword>
<evidence type="ECO:0000256" key="4">
    <source>
        <dbReference type="ARBA" id="ARBA00023136"/>
    </source>
</evidence>
<evidence type="ECO:0000256" key="6">
    <source>
        <dbReference type="ARBA" id="ARBA00023180"/>
    </source>
</evidence>
<dbReference type="PANTHER" id="PTHR11036:SF131">
    <property type="entry name" value="MIP07328P"/>
    <property type="match status" value="1"/>
</dbReference>
<evidence type="ECO:0000256" key="7">
    <source>
        <dbReference type="PROSITE-ProRule" id="PRU00352"/>
    </source>
</evidence>
<evidence type="ECO:0000256" key="8">
    <source>
        <dbReference type="SAM" id="MobiDB-lite"/>
    </source>
</evidence>
<accession>A0AAD9RQC7</accession>
<dbReference type="Gene3D" id="2.130.10.10">
    <property type="entry name" value="YVTN repeat-like/Quinoprotein amine dehydrogenase"/>
    <property type="match status" value="1"/>
</dbReference>
<name>A0AAD9RQC7_9HYME</name>
<gene>
    <name evidence="10" type="ORF">KPH14_001183</name>
</gene>
<feature type="compositionally biased region" description="Low complexity" evidence="8">
    <location>
        <begin position="656"/>
        <end position="675"/>
    </location>
</feature>